<evidence type="ECO:0000313" key="2">
    <source>
        <dbReference type="Proteomes" id="UP000477739"/>
    </source>
</evidence>
<name>A0A6L6IH44_9ENTR</name>
<evidence type="ECO:0000313" key="1">
    <source>
        <dbReference type="EMBL" id="MTH45405.1"/>
    </source>
</evidence>
<dbReference type="Proteomes" id="UP000477739">
    <property type="component" value="Unassembled WGS sequence"/>
</dbReference>
<dbReference type="OrthoDB" id="7067761at2"/>
<keyword evidence="2" id="KW-1185">Reference proteome</keyword>
<organism evidence="1 2">
    <name type="scientific">Intestinirhabdus alba</name>
    <dbReference type="NCBI Taxonomy" id="2899544"/>
    <lineage>
        <taxon>Bacteria</taxon>
        <taxon>Pseudomonadati</taxon>
        <taxon>Pseudomonadota</taxon>
        <taxon>Gammaproteobacteria</taxon>
        <taxon>Enterobacterales</taxon>
        <taxon>Enterobacteriaceae</taxon>
        <taxon>Intestinirhabdus</taxon>
    </lineage>
</organism>
<dbReference type="AlphaFoldDB" id="A0A6L6IH44"/>
<dbReference type="EMBL" id="WMJZ01000003">
    <property type="protein sequence ID" value="MTH45405.1"/>
    <property type="molecule type" value="Genomic_DNA"/>
</dbReference>
<sequence length="69" mass="7592">MTTITIANEVPAQTVAKIQAVLDDTALRDASWNGVNFQIERGDFTCIENDESAEAVRLLHKINDIIAGY</sequence>
<gene>
    <name evidence="1" type="ORF">GJV78_03835</name>
</gene>
<accession>A0A6L6IH44</accession>
<dbReference type="RefSeq" id="WP_155107072.1">
    <property type="nucleotide sequence ID" value="NZ_WMJZ01000003.1"/>
</dbReference>
<proteinExistence type="predicted"/>
<protein>
    <submittedName>
        <fullName evidence="1">Uncharacterized protein</fullName>
    </submittedName>
</protein>
<comment type="caution">
    <text evidence="1">The sequence shown here is derived from an EMBL/GenBank/DDBJ whole genome shotgun (WGS) entry which is preliminary data.</text>
</comment>
<reference evidence="1 2" key="1">
    <citation type="submission" date="2019-11" db="EMBL/GenBank/DDBJ databases">
        <title>Escherichia alba sp. nov. isolated from the gut of plastic-eating superworms Zophobas atratus.</title>
        <authorList>
            <person name="Yang Y."/>
        </authorList>
    </citation>
    <scope>NUCLEOTIDE SEQUENCE [LARGE SCALE GENOMIC DNA]</scope>
    <source>
        <strain evidence="2">BIT-B35</strain>
    </source>
</reference>